<accession>A0A085Z0J1</accession>
<dbReference type="CDD" id="cd07377">
    <property type="entry name" value="WHTH_GntR"/>
    <property type="match status" value="1"/>
</dbReference>
<comment type="similarity">
    <text evidence="1">In the C-terminal section; belongs to the class-I pyridoxal-phosphate-dependent aminotransferase family.</text>
</comment>
<name>A0A085Z0J1_9FLAO</name>
<evidence type="ECO:0000256" key="4">
    <source>
        <dbReference type="ARBA" id="ARBA00023125"/>
    </source>
</evidence>
<reference evidence="7 8" key="1">
    <citation type="submission" date="2014-07" db="EMBL/GenBank/DDBJ databases">
        <title>Genome of Chryseobacterium formosense LMG 24722.</title>
        <authorList>
            <person name="Pipes S.E."/>
            <person name="Stropko S.J."/>
            <person name="Newman J.D."/>
        </authorList>
    </citation>
    <scope>NUCLEOTIDE SEQUENCE [LARGE SCALE GENOMIC DNA]</scope>
    <source>
        <strain evidence="7 8">LMG 24722</strain>
    </source>
</reference>
<feature type="domain" description="HTH gntR-type" evidence="6">
    <location>
        <begin position="3"/>
        <end position="71"/>
    </location>
</feature>
<dbReference type="InterPro" id="IPR036390">
    <property type="entry name" value="WH_DNA-bd_sf"/>
</dbReference>
<gene>
    <name evidence="7" type="ORF">IX39_16220</name>
</gene>
<dbReference type="GO" id="GO:0003700">
    <property type="term" value="F:DNA-binding transcription factor activity"/>
    <property type="evidence" value="ECO:0007669"/>
    <property type="project" value="InterPro"/>
</dbReference>
<dbReference type="InterPro" id="IPR015422">
    <property type="entry name" value="PyrdxlP-dep_Trfase_small"/>
</dbReference>
<evidence type="ECO:0000313" key="7">
    <source>
        <dbReference type="EMBL" id="KFE97954.1"/>
    </source>
</evidence>
<dbReference type="EMBL" id="JPRP01000003">
    <property type="protein sequence ID" value="KFE97954.1"/>
    <property type="molecule type" value="Genomic_DNA"/>
</dbReference>
<dbReference type="SUPFAM" id="SSF46785">
    <property type="entry name" value="Winged helix' DNA-binding domain"/>
    <property type="match status" value="1"/>
</dbReference>
<dbReference type="Pfam" id="PF00155">
    <property type="entry name" value="Aminotran_1_2"/>
    <property type="match status" value="1"/>
</dbReference>
<dbReference type="Pfam" id="PF00392">
    <property type="entry name" value="GntR"/>
    <property type="match status" value="1"/>
</dbReference>
<evidence type="ECO:0000256" key="5">
    <source>
        <dbReference type="ARBA" id="ARBA00023163"/>
    </source>
</evidence>
<comment type="caution">
    <text evidence="7">The sequence shown here is derived from an EMBL/GenBank/DDBJ whole genome shotgun (WGS) entry which is preliminary data.</text>
</comment>
<dbReference type="SUPFAM" id="SSF53383">
    <property type="entry name" value="PLP-dependent transferases"/>
    <property type="match status" value="1"/>
</dbReference>
<dbReference type="InterPro" id="IPR051446">
    <property type="entry name" value="HTH_trans_reg/aminotransferase"/>
</dbReference>
<keyword evidence="2" id="KW-0663">Pyridoxal phosphate</keyword>
<evidence type="ECO:0000256" key="3">
    <source>
        <dbReference type="ARBA" id="ARBA00023015"/>
    </source>
</evidence>
<sequence length="473" mass="54071">MFSYKYEIFTSVIEDKVNKGVLLKGERLPSIREIKKEFGLSIVSIQSGYESLIMKGLVKSIPKRGYFVDKDFEYSIQASPKTFFPISRDVDFIHNLELTSARNKSSEANSFNNAVPGDVLIPQKLILRTMQNIIREKGASLLRYYPSNGLEELRNLISDRMRKFGTNIHPDEIIITDGALQALYIALRSITNEGDVIAIESPCVFSVLEVVASLKLKIIEIPMDIQNGFDINYFEKICDEHTIKALVITPNFHNPTGKLMSDSDKKNLVATSAKHKIPIIENDIYGDLYFTEQRPTCLKNFDDDENVMTFSSFSKSLAPGIRLGWLNAGKFFQQVEKIKFSLGRSVSPIYQELIVKLLLNNSYGRHLRSFRKKLNQQAMLLLSALKKYFPETSYFHQPKGGYSIWCELPKEINMTEFYNYCEAEKIHFTPGTTFSVTNEYQHCFRVVFSDYLNSESLVLIEKAGKKAHELILS</sequence>
<evidence type="ECO:0000256" key="1">
    <source>
        <dbReference type="ARBA" id="ARBA00005384"/>
    </source>
</evidence>
<dbReference type="PROSITE" id="PS50949">
    <property type="entry name" value="HTH_GNTR"/>
    <property type="match status" value="1"/>
</dbReference>
<dbReference type="InterPro" id="IPR015424">
    <property type="entry name" value="PyrdxlP-dep_Trfase"/>
</dbReference>
<dbReference type="STRING" id="236814.IX39_16220"/>
<dbReference type="Gene3D" id="3.90.1150.10">
    <property type="entry name" value="Aspartate Aminotransferase, domain 1"/>
    <property type="match status" value="1"/>
</dbReference>
<dbReference type="InterPro" id="IPR000524">
    <property type="entry name" value="Tscrpt_reg_HTH_GntR"/>
</dbReference>
<dbReference type="Proteomes" id="UP000028713">
    <property type="component" value="Unassembled WGS sequence"/>
</dbReference>
<protein>
    <submittedName>
        <fullName evidence="7">GntR family transcriptional regulator</fullName>
    </submittedName>
</protein>
<dbReference type="eggNOG" id="COG1167">
    <property type="taxonomic scope" value="Bacteria"/>
</dbReference>
<keyword evidence="3" id="KW-0805">Transcription regulation</keyword>
<dbReference type="Gene3D" id="1.10.10.10">
    <property type="entry name" value="Winged helix-like DNA-binding domain superfamily/Winged helix DNA-binding domain"/>
    <property type="match status" value="1"/>
</dbReference>
<dbReference type="AlphaFoldDB" id="A0A085Z0J1"/>
<evidence type="ECO:0000313" key="8">
    <source>
        <dbReference type="Proteomes" id="UP000028713"/>
    </source>
</evidence>
<keyword evidence="8" id="KW-1185">Reference proteome</keyword>
<dbReference type="PANTHER" id="PTHR46577:SF1">
    <property type="entry name" value="HTH-TYPE TRANSCRIPTIONAL REGULATORY PROTEIN GABR"/>
    <property type="match status" value="1"/>
</dbReference>
<dbReference type="Gene3D" id="3.40.640.10">
    <property type="entry name" value="Type I PLP-dependent aspartate aminotransferase-like (Major domain)"/>
    <property type="match status" value="1"/>
</dbReference>
<dbReference type="InterPro" id="IPR036388">
    <property type="entry name" value="WH-like_DNA-bd_sf"/>
</dbReference>
<keyword evidence="4" id="KW-0238">DNA-binding</keyword>
<organism evidence="7 8">
    <name type="scientific">Chryseobacterium formosense</name>
    <dbReference type="NCBI Taxonomy" id="236814"/>
    <lineage>
        <taxon>Bacteria</taxon>
        <taxon>Pseudomonadati</taxon>
        <taxon>Bacteroidota</taxon>
        <taxon>Flavobacteriia</taxon>
        <taxon>Flavobacteriales</taxon>
        <taxon>Weeksellaceae</taxon>
        <taxon>Chryseobacterium group</taxon>
        <taxon>Chryseobacterium</taxon>
    </lineage>
</organism>
<evidence type="ECO:0000256" key="2">
    <source>
        <dbReference type="ARBA" id="ARBA00022898"/>
    </source>
</evidence>
<dbReference type="GO" id="GO:0003677">
    <property type="term" value="F:DNA binding"/>
    <property type="evidence" value="ECO:0007669"/>
    <property type="project" value="UniProtKB-KW"/>
</dbReference>
<dbReference type="CDD" id="cd00609">
    <property type="entry name" value="AAT_like"/>
    <property type="match status" value="1"/>
</dbReference>
<dbReference type="RefSeq" id="WP_034678342.1">
    <property type="nucleotide sequence ID" value="NZ_FPAP01000003.1"/>
</dbReference>
<evidence type="ECO:0000259" key="6">
    <source>
        <dbReference type="PROSITE" id="PS50949"/>
    </source>
</evidence>
<dbReference type="GO" id="GO:0030170">
    <property type="term" value="F:pyridoxal phosphate binding"/>
    <property type="evidence" value="ECO:0007669"/>
    <property type="project" value="InterPro"/>
</dbReference>
<dbReference type="OrthoDB" id="9802328at2"/>
<proteinExistence type="inferred from homology"/>
<keyword evidence="5" id="KW-0804">Transcription</keyword>
<dbReference type="InterPro" id="IPR004839">
    <property type="entry name" value="Aminotransferase_I/II_large"/>
</dbReference>
<dbReference type="InterPro" id="IPR015421">
    <property type="entry name" value="PyrdxlP-dep_Trfase_major"/>
</dbReference>
<dbReference type="SMART" id="SM00345">
    <property type="entry name" value="HTH_GNTR"/>
    <property type="match status" value="1"/>
</dbReference>
<dbReference type="PANTHER" id="PTHR46577">
    <property type="entry name" value="HTH-TYPE TRANSCRIPTIONAL REGULATORY PROTEIN GABR"/>
    <property type="match status" value="1"/>
</dbReference>